<evidence type="ECO:0000256" key="1">
    <source>
        <dbReference type="SAM" id="Coils"/>
    </source>
</evidence>
<evidence type="ECO:0000313" key="2">
    <source>
        <dbReference type="EMBL" id="RYC79101.1"/>
    </source>
</evidence>
<organism evidence="2 3">
    <name type="scientific">Fusarium oxysporum f. sp. narcissi</name>
    <dbReference type="NCBI Taxonomy" id="451672"/>
    <lineage>
        <taxon>Eukaryota</taxon>
        <taxon>Fungi</taxon>
        <taxon>Dikarya</taxon>
        <taxon>Ascomycota</taxon>
        <taxon>Pezizomycotina</taxon>
        <taxon>Sordariomycetes</taxon>
        <taxon>Hypocreomycetidae</taxon>
        <taxon>Hypocreales</taxon>
        <taxon>Nectriaceae</taxon>
        <taxon>Fusarium</taxon>
        <taxon>Fusarium oxysporum species complex</taxon>
    </lineage>
</organism>
<name>A0A4Q2UXF7_FUSOX</name>
<comment type="caution">
    <text evidence="2">The sequence shown here is derived from an EMBL/GenBank/DDBJ whole genome shotgun (WGS) entry which is preliminary data.</text>
</comment>
<evidence type="ECO:0008006" key="4">
    <source>
        <dbReference type="Google" id="ProtNLM"/>
    </source>
</evidence>
<dbReference type="Proteomes" id="UP000290540">
    <property type="component" value="Unassembled WGS sequence"/>
</dbReference>
<protein>
    <recommendedName>
        <fullName evidence="4">Zn(2)-C6 fungal-type domain-containing protein</fullName>
    </recommendedName>
</protein>
<evidence type="ECO:0000313" key="3">
    <source>
        <dbReference type="Proteomes" id="UP000290540"/>
    </source>
</evidence>
<dbReference type="EMBL" id="MQTW01000777">
    <property type="protein sequence ID" value="RYC79101.1"/>
    <property type="molecule type" value="Genomic_DNA"/>
</dbReference>
<reference evidence="2 3" key="1">
    <citation type="submission" date="2016-12" db="EMBL/GenBank/DDBJ databases">
        <title>Draft genome sequence of Fusarium oxysporum causing rot on Narcissus.</title>
        <authorList>
            <person name="Armitage A.D."/>
            <person name="Taylor A."/>
            <person name="Clarkson J.P."/>
            <person name="Harrison R.J."/>
            <person name="Jackson A.C."/>
        </authorList>
    </citation>
    <scope>NUCLEOTIDE SEQUENCE [LARGE SCALE GENOMIC DNA]</scope>
    <source>
        <strain evidence="2 3">N139</strain>
    </source>
</reference>
<feature type="coiled-coil region" evidence="1">
    <location>
        <begin position="87"/>
        <end position="128"/>
    </location>
</feature>
<feature type="non-terminal residue" evidence="2">
    <location>
        <position position="1"/>
    </location>
</feature>
<dbReference type="AlphaFoldDB" id="A0A4Q2UXF7"/>
<gene>
    <name evidence="2" type="ORF">BFJ63_vAg18019</name>
</gene>
<sequence>VRNTISPLSWSRPRDLAYPWCVGSSLQTQRRLARAKLIASTGYEIMPCSFCTENHTKCMMKEGWKNCSECTRRGRSCDGKGVTLSEADRLVQERNRIEADEEATEEELIKLQQQLNERLSKLMRLRRQKRLIQTKGLRALEKDSAAMNDRERMENLVSESEVVVESVEAGAADLIDWSAVFDSSFAVADGNPSGVVGH</sequence>
<keyword evidence="1" id="KW-0175">Coiled coil</keyword>
<accession>A0A4Q2UXF7</accession>
<proteinExistence type="predicted"/>